<organism evidence="1 2">
    <name type="scientific">Steinernema glaseri</name>
    <dbReference type="NCBI Taxonomy" id="37863"/>
    <lineage>
        <taxon>Eukaryota</taxon>
        <taxon>Metazoa</taxon>
        <taxon>Ecdysozoa</taxon>
        <taxon>Nematoda</taxon>
        <taxon>Chromadorea</taxon>
        <taxon>Rhabditida</taxon>
        <taxon>Tylenchina</taxon>
        <taxon>Panagrolaimomorpha</taxon>
        <taxon>Strongyloidoidea</taxon>
        <taxon>Steinernematidae</taxon>
        <taxon>Steinernema</taxon>
    </lineage>
</organism>
<protein>
    <submittedName>
        <fullName evidence="2">Uncharacterized protein</fullName>
    </submittedName>
</protein>
<dbReference type="AlphaFoldDB" id="A0A1I7Z5Q8"/>
<evidence type="ECO:0000313" key="1">
    <source>
        <dbReference type="Proteomes" id="UP000095287"/>
    </source>
</evidence>
<dbReference type="WBParaSite" id="L893_g23033.t1">
    <property type="protein sequence ID" value="L893_g23033.t1"/>
    <property type="gene ID" value="L893_g23033"/>
</dbReference>
<name>A0A1I7Z5Q8_9BILA</name>
<evidence type="ECO:0000313" key="2">
    <source>
        <dbReference type="WBParaSite" id="L893_g23033.t1"/>
    </source>
</evidence>
<keyword evidence="1" id="KW-1185">Reference proteome</keyword>
<dbReference type="Proteomes" id="UP000095287">
    <property type="component" value="Unplaced"/>
</dbReference>
<accession>A0A1I7Z5Q8</accession>
<reference evidence="2" key="1">
    <citation type="submission" date="2016-11" db="UniProtKB">
        <authorList>
            <consortium name="WormBaseParasite"/>
        </authorList>
    </citation>
    <scope>IDENTIFICATION</scope>
</reference>
<sequence>MKKKWKSSNTVSKLSGVQIQWTVSVVGLDKEKAQEEELDSEAICSLKKQREYHHLLLSSGPSGMPHRPLDQVRGFVSLEYNRRGTDV</sequence>
<proteinExistence type="predicted"/>